<organism evidence="2 3">
    <name type="scientific">Forsythia ovata</name>
    <dbReference type="NCBI Taxonomy" id="205694"/>
    <lineage>
        <taxon>Eukaryota</taxon>
        <taxon>Viridiplantae</taxon>
        <taxon>Streptophyta</taxon>
        <taxon>Embryophyta</taxon>
        <taxon>Tracheophyta</taxon>
        <taxon>Spermatophyta</taxon>
        <taxon>Magnoliopsida</taxon>
        <taxon>eudicotyledons</taxon>
        <taxon>Gunneridae</taxon>
        <taxon>Pentapetalae</taxon>
        <taxon>asterids</taxon>
        <taxon>lamiids</taxon>
        <taxon>Lamiales</taxon>
        <taxon>Oleaceae</taxon>
        <taxon>Forsythieae</taxon>
        <taxon>Forsythia</taxon>
    </lineage>
</organism>
<protein>
    <submittedName>
        <fullName evidence="2">Pentatricopeptide repeat-containing protein-like</fullName>
    </submittedName>
</protein>
<proteinExistence type="predicted"/>
<evidence type="ECO:0000313" key="2">
    <source>
        <dbReference type="EMBL" id="KAL2535737.1"/>
    </source>
</evidence>
<evidence type="ECO:0000256" key="1">
    <source>
        <dbReference type="ARBA" id="ARBA00022737"/>
    </source>
</evidence>
<dbReference type="EMBL" id="JBFOLJ010000005">
    <property type="protein sequence ID" value="KAL2535737.1"/>
    <property type="molecule type" value="Genomic_DNA"/>
</dbReference>
<dbReference type="Gene3D" id="1.25.40.10">
    <property type="entry name" value="Tetratricopeptide repeat domain"/>
    <property type="match status" value="1"/>
</dbReference>
<dbReference type="InterPro" id="IPR011990">
    <property type="entry name" value="TPR-like_helical_dom_sf"/>
</dbReference>
<dbReference type="NCBIfam" id="TIGR00756">
    <property type="entry name" value="PPR"/>
    <property type="match status" value="2"/>
</dbReference>
<dbReference type="Proteomes" id="UP001604277">
    <property type="component" value="Unassembled WGS sequence"/>
</dbReference>
<keyword evidence="3" id="KW-1185">Reference proteome</keyword>
<accession>A0ABD1VEG1</accession>
<name>A0ABD1VEG1_9LAMI</name>
<dbReference type="AlphaFoldDB" id="A0ABD1VEG1"/>
<evidence type="ECO:0000313" key="3">
    <source>
        <dbReference type="Proteomes" id="UP001604277"/>
    </source>
</evidence>
<sequence>MVSAAATAFSKTAQRGMLSSMFIHPPKPKPNYITQHSTQLQTPTPLEKFKTDCKSCSGINTNDALTSFDNMLQIKPSPPISSFNKLMGAVAKTKNYQDVIFMYHRMVVADLLPDYITLNILINCYCSLKMVDLGFAVMGGSLRGRVVRILLLLLH</sequence>
<gene>
    <name evidence="2" type="ORF">Fot_17128</name>
</gene>
<keyword evidence="1" id="KW-0677">Repeat</keyword>
<reference evidence="3" key="1">
    <citation type="submission" date="2024-07" db="EMBL/GenBank/DDBJ databases">
        <title>Two chromosome-level genome assemblies of Korean endemic species Abeliophyllum distichum and Forsythia ovata (Oleaceae).</title>
        <authorList>
            <person name="Jang H."/>
        </authorList>
    </citation>
    <scope>NUCLEOTIDE SEQUENCE [LARGE SCALE GENOMIC DNA]</scope>
</reference>
<dbReference type="InterPro" id="IPR002885">
    <property type="entry name" value="PPR_rpt"/>
</dbReference>
<comment type="caution">
    <text evidence="2">The sequence shown here is derived from an EMBL/GenBank/DDBJ whole genome shotgun (WGS) entry which is preliminary data.</text>
</comment>